<sequence length="294" mass="31471">MNTEQAARMNTGVGFVAALDQSGGSTGGALKLYGIDPASYGSDERMFDLMHQMRARVMTTECFTSDRILAAILFEQTMDRTVDGQLTGDYLTARGIVPIVKVDQGLAAEEDGVQLMRPLTKLEPLLTRAVERTMFGTKMRSVIKAANLAGIQAIVDQQFAVGRQILAHGLVPILEPEIDIHAPDKAEAENVLKADVLAALDGLPTDQPVILKLSIPTVPDFYTDLIAHPSVLRVVALSGGYSQSEACRLLAENHGLSASFSRALLEGLAVQQSDAAFNAVLATSVERIYAASTT</sequence>
<name>A0AA41UDU0_9MICO</name>
<evidence type="ECO:0000256" key="4">
    <source>
        <dbReference type="ARBA" id="ARBA00023152"/>
    </source>
</evidence>
<evidence type="ECO:0000256" key="1">
    <source>
        <dbReference type="ARBA" id="ARBA00004714"/>
    </source>
</evidence>
<keyword evidence="5" id="KW-0456">Lyase</keyword>
<dbReference type="Gene3D" id="3.20.20.70">
    <property type="entry name" value="Aldolase class I"/>
    <property type="match status" value="1"/>
</dbReference>
<dbReference type="InterPro" id="IPR013785">
    <property type="entry name" value="Aldolase_TIM"/>
</dbReference>
<reference evidence="7" key="1">
    <citation type="submission" date="2022-03" db="EMBL/GenBank/DDBJ databases">
        <title>Cryobacterium sp. nov. strain ZS14-85, isolated from Antarctic soil.</title>
        <authorList>
            <person name="Li J."/>
            <person name="Niu G."/>
        </authorList>
    </citation>
    <scope>NUCLEOTIDE SEQUENCE</scope>
    <source>
        <strain evidence="7">ZS14-85</strain>
    </source>
</reference>
<dbReference type="GO" id="GO:0004332">
    <property type="term" value="F:fructose-bisphosphate aldolase activity"/>
    <property type="evidence" value="ECO:0007669"/>
    <property type="project" value="UniProtKB-EC"/>
</dbReference>
<accession>A0AA41UDU0</accession>
<evidence type="ECO:0000256" key="5">
    <source>
        <dbReference type="ARBA" id="ARBA00023239"/>
    </source>
</evidence>
<dbReference type="InterPro" id="IPR000741">
    <property type="entry name" value="FBA_I"/>
</dbReference>
<evidence type="ECO:0000256" key="2">
    <source>
        <dbReference type="ARBA" id="ARBA00010387"/>
    </source>
</evidence>
<dbReference type="RefSeq" id="WP_243010800.1">
    <property type="nucleotide sequence ID" value="NZ_JALGAR010000001.1"/>
</dbReference>
<evidence type="ECO:0000313" key="7">
    <source>
        <dbReference type="EMBL" id="MCI4656708.1"/>
    </source>
</evidence>
<dbReference type="SUPFAM" id="SSF51569">
    <property type="entry name" value="Aldolase"/>
    <property type="match status" value="1"/>
</dbReference>
<dbReference type="Proteomes" id="UP001165341">
    <property type="component" value="Unassembled WGS sequence"/>
</dbReference>
<evidence type="ECO:0000313" key="8">
    <source>
        <dbReference type="Proteomes" id="UP001165341"/>
    </source>
</evidence>
<dbReference type="NCBIfam" id="NF003784">
    <property type="entry name" value="PRK05377.1"/>
    <property type="match status" value="1"/>
</dbReference>
<dbReference type="Pfam" id="PF00274">
    <property type="entry name" value="Glycolytic"/>
    <property type="match status" value="1"/>
</dbReference>
<keyword evidence="4" id="KW-0324">Glycolysis</keyword>
<gene>
    <name evidence="7" type="ORF">MQH31_02630</name>
</gene>
<comment type="pathway">
    <text evidence="1">Carbohydrate degradation; glycolysis; D-glyceraldehyde 3-phosphate and glycerone phosphate from D-glucose: step 4/4.</text>
</comment>
<dbReference type="AlphaFoldDB" id="A0AA41UDU0"/>
<organism evidence="7 8">
    <name type="scientific">Cryobacterium zhongshanensis</name>
    <dbReference type="NCBI Taxonomy" id="2928153"/>
    <lineage>
        <taxon>Bacteria</taxon>
        <taxon>Bacillati</taxon>
        <taxon>Actinomycetota</taxon>
        <taxon>Actinomycetes</taxon>
        <taxon>Micrococcales</taxon>
        <taxon>Microbacteriaceae</taxon>
        <taxon>Cryobacterium</taxon>
    </lineage>
</organism>
<evidence type="ECO:0000256" key="6">
    <source>
        <dbReference type="ARBA" id="ARBA00029799"/>
    </source>
</evidence>
<dbReference type="PANTHER" id="PTHR11627">
    <property type="entry name" value="FRUCTOSE-BISPHOSPHATE ALDOLASE"/>
    <property type="match status" value="1"/>
</dbReference>
<dbReference type="EC" id="4.1.2.13" evidence="3"/>
<dbReference type="GO" id="GO:0006096">
    <property type="term" value="P:glycolytic process"/>
    <property type="evidence" value="ECO:0007669"/>
    <property type="project" value="UniProtKB-KW"/>
</dbReference>
<keyword evidence="8" id="KW-1185">Reference proteome</keyword>
<comment type="similarity">
    <text evidence="2">Belongs to the class I fructose-bisphosphate aldolase family.</text>
</comment>
<proteinExistence type="inferred from homology"/>
<protein>
    <recommendedName>
        <fullName evidence="3">fructose-bisphosphate aldolase</fullName>
        <ecNumber evidence="3">4.1.2.13</ecNumber>
    </recommendedName>
    <alternativeName>
        <fullName evidence="6">Fructose-bisphosphate aldolase class I</fullName>
    </alternativeName>
</protein>
<dbReference type="EMBL" id="JALGAR010000001">
    <property type="protein sequence ID" value="MCI4656708.1"/>
    <property type="molecule type" value="Genomic_DNA"/>
</dbReference>
<comment type="caution">
    <text evidence="7">The sequence shown here is derived from an EMBL/GenBank/DDBJ whole genome shotgun (WGS) entry which is preliminary data.</text>
</comment>
<evidence type="ECO:0000256" key="3">
    <source>
        <dbReference type="ARBA" id="ARBA00013068"/>
    </source>
</evidence>